<comment type="caution">
    <text evidence="1">The sequence shown here is derived from an EMBL/GenBank/DDBJ whole genome shotgun (WGS) entry which is preliminary data.</text>
</comment>
<evidence type="ECO:0000313" key="2">
    <source>
        <dbReference type="Proteomes" id="UP001595191"/>
    </source>
</evidence>
<sequence>MKEGLAGKIAKMFIGSKLTVLLMIVFMVIGVYSSFLIPREEEPQIDVPMADIFVGYPGASPTEVESRVIKPLEKLISNIKGVEYVYSTSMKEQGMVIVQFYVGEDIERSFVKLYNEINKHMDQMPQGVTFPLVKTRAIDDVPMLGLTLWSENYDGYQLSQMAQELESEIKKVNDVAITHKIGNQDRQLRVVLDKDKLAASGLDFLSVSEMIKANSAQLNSGSFDKNDTEFLVSTGKFLASVGDVENLVVGVQQNQPIYLKQIANIIDGPEIPQSYVSLGFGQASDKATDYKSEYPAVTISVAKRKGADAMKIADIVIDKVDHLRSTLIPDDVHVEITRNYGETASHKVSELLLHLIGSIIAVTLVVMLAMGWRGGLVVFLSVPITFALTLLSYYMLDYTLNRITLFALVFVTGIVVDDSIIIAENMHRHFKMKRLPFKQAALYAINEVGNPTILATFTVIASVLPMAFVSGLMGPYMAPMPIGASIAMILSLFVALTITPYLGYIFLREKNKSASSKEEKEEKPLEDTLIYRIYNRFEHPLIENSGKRWIFLGLTFLMLIGSMVLFFTKSVAVKMLPFDNKNEFQVIIDMPEGTTLERTAVVAREIAQYLSTRSEVVNYQNYIGTSAPITFNGLVRHYDLRGGSNMADIQVNLVDKGERSAQSHDIAKLLRPEIQKIAAEYNANVKVVEVPPGPPVLSTIVAEVYGPDYGEQMRIADSIRHILKKTDDVVDIDWMVEADQTEYQFDIDREKAMLYGVAPQQIAYTMNMALSNRAITNLYDENATDQVGLVLALDEKEKSTINDISQLKIASKLGNMVPIVDLVNIEETISPKSIYRKNQKRVVYVLADMAGKLESPAYAILGMEEKLKAIDLPQGYEINEMYLGQPDFEDDYTVKWDGEWQITLEVFRDLGIAFMGAIILIYILIVGWFQNFKAPVVMMVAIPLSLIGIVLGHWIMGAFFTATSFIGMIALAGIMVRNSVLLIDFINLRLAEGVPLKQAAIEAGAVRTTPILLTAGTVVIGAFVILFDPIFQGLAISLMGGTIVSTVLTLLVVPLVYYMIERKKYPEPELRQTKGSIEEKE</sequence>
<proteinExistence type="predicted"/>
<gene>
    <name evidence="1" type="ORF">ACEZ3G_13085</name>
</gene>
<protein>
    <submittedName>
        <fullName evidence="1">Efflux RND transporter permease subunit</fullName>
    </submittedName>
</protein>
<reference evidence="1" key="1">
    <citation type="submission" date="2024-09" db="EMBL/GenBank/DDBJ databases">
        <authorList>
            <person name="Liu J."/>
        </authorList>
    </citation>
    <scope>NUCLEOTIDE SEQUENCE</scope>
    <source>
        <strain evidence="1">NBU2967</strain>
    </source>
</reference>
<accession>A0ACC7LN09</accession>
<evidence type="ECO:0000313" key="1">
    <source>
        <dbReference type="EMBL" id="MFH6604420.1"/>
    </source>
</evidence>
<organism evidence="1 2">
    <name type="scientific">Meishania litoralis</name>
    <dbReference type="NCBI Taxonomy" id="3434685"/>
    <lineage>
        <taxon>Bacteria</taxon>
        <taxon>Pseudomonadati</taxon>
        <taxon>Bacteroidota</taxon>
        <taxon>Flavobacteriia</taxon>
        <taxon>Flavobacteriales</taxon>
        <taxon>Flavobacteriaceae</taxon>
        <taxon>Meishania</taxon>
    </lineage>
</organism>
<dbReference type="EMBL" id="JBHFPV010000002">
    <property type="protein sequence ID" value="MFH6604420.1"/>
    <property type="molecule type" value="Genomic_DNA"/>
</dbReference>
<dbReference type="Proteomes" id="UP001595191">
    <property type="component" value="Unassembled WGS sequence"/>
</dbReference>
<name>A0ACC7LN09_9FLAO</name>
<keyword evidence="2" id="KW-1185">Reference proteome</keyword>